<comment type="similarity">
    <text evidence="1">Belongs to the allantoicase family.</text>
</comment>
<comment type="catalytic activity">
    <reaction evidence="8">
        <text>(S)-ureidoglycolate = urea + glyoxylate</text>
        <dbReference type="Rhea" id="RHEA:11304"/>
        <dbReference type="ChEBI" id="CHEBI:16199"/>
        <dbReference type="ChEBI" id="CHEBI:36655"/>
        <dbReference type="ChEBI" id="CHEBI:57296"/>
        <dbReference type="EC" id="4.3.2.3"/>
    </reaction>
</comment>
<feature type="compositionally biased region" description="Polar residues" evidence="12">
    <location>
        <begin position="375"/>
        <end position="396"/>
    </location>
</feature>
<evidence type="ECO:0000256" key="2">
    <source>
        <dbReference type="ARBA" id="ARBA00011738"/>
    </source>
</evidence>
<dbReference type="EMBL" id="CP059664">
    <property type="protein sequence ID" value="QRW21449.1"/>
    <property type="molecule type" value="Genomic_DNA"/>
</dbReference>
<feature type="region of interest" description="Disordered" evidence="12">
    <location>
        <begin position="681"/>
        <end position="727"/>
    </location>
</feature>
<evidence type="ECO:0000256" key="12">
    <source>
        <dbReference type="SAM" id="MobiDB-lite"/>
    </source>
</evidence>
<feature type="compositionally biased region" description="Acidic residues" evidence="12">
    <location>
        <begin position="812"/>
        <end position="830"/>
    </location>
</feature>
<evidence type="ECO:0000256" key="7">
    <source>
        <dbReference type="ARBA" id="ARBA00023239"/>
    </source>
</evidence>
<sequence length="1490" mass="165163">MVNCIGVQGIIQTRLRADQGRAGEMEANGYSRSWGTVSRWPKLPRKTTKTCLERIPLDQFQDVFGATSTVEVRTPFRRAIYKALTYLPARVSHKGTFKPTGAVFDGWETRRHNSGHDWCIIRLGALRLHRRFDIDTAHFSGNEAPAASVQALFVDAREKPQADDARWEEILPKVDLGPSSRHLFRIPQTKEAYTHVKLNMYPDGGIARFRVYGLVAPIFPADVHAPLDLASVFSGARVVFTSDQHFGIGPNLLLPGRGKDMGDGWETRRSRTPGHKDWVIIRLGDSGILEQTEIDTAYFKGNFPESCVMHAICSNEAEARSSQRHFFQLENVTGRLYTHVKFTIYPDGGVKRVRIIGTRAVGTGTVGAAPGILTKASSGRNDLLTPQPTPLVSQEPSRSTTPVPSSSASASSSSRSMSDSGANAVVLGPTPPPEPETFSAGIPPPAPTPVAAEPSTPTLHAIAARAQTPPLTPELPPSLDTPSIPALPITPEAFKAYGSVIQAWSDTDAVPRGIRVTSANQGTAHKFHNLALVEQTYPPGAHARTGMSVYRATPPIREGEKAEPGKYWSVKLLERHSYTSQAFIPMGTAGGVRMTGFEEPLPKAGRAYLVIVALNGVDDKPDLSTLRAFVASTAQGISYNMGVWHHPMISLETAIDFCCVETQIGTPDNHLDCEIVETMDSRKRPLSPDGASSSSINSKKRAVTSGSAAASPRQRPNGDLVHDEPKDENLEAFRKEALYRRMRHYARELERTQATADEFEKRKNVCEAGMAAMEACWNQLLDTLRSLVRSEKLPPADERTRELFDLVRRSIDEEEREDDEEDDDDDDDSTDYQIALQDLAASSQSLIAQVAQLAPHSPPDTKDLRNKLHAAQTEANSLRSEVHLLRGRLADAQAESESLKNSLQVAENKLERAKSQTVQAVGSKSSQPNGSVTPSADVKEEPPVEVCHLFICSPYGIAIIKNESEWKSLAESRQQLIDEMNSNHQATLVELKQLKVAFAAPTEEMVLGSSAYKLMQEQLSHFKADVEEYKTRWNAARDELDNLKSNQRMMHEEALSKSQATIDELQSTLQKREADCLRLRESRDALTTELSMRRARDNERTNGVAQLKVLLDTRGERITVLMSEVRRLKAAIASRTGDQDLLRYVMGLDISSDPEQGMQVQPSYVADLQARLESAHARLQGIDHPGEAELELAKFHKAFGKWQDVFSDPVENIITAKEVELKVANAKCVELDAGLNDMFAEVDKLSVAWETLDKQNKLKVFDLLALEDKILKVTTEKAKADNKYFQVMKAKETQEAECKTMARNMARQTALIEKFNQSQNQMNAQLVAADKQAVLQKQLIQQLTDRVEEAAREIQAREIRLVTERARAAELEKQRNQADVAAIEARAMVGKAKEEVKKAQDEAKQASLVSTNAKGTSSVRELELQKENTKVMALLRCSTCVKNFRSHTLLKCMHTFCKDCIDARVTTRQRKCPACNLPFAAQDVQQIYFQ</sequence>
<dbReference type="PROSITE" id="PS50089">
    <property type="entry name" value="ZF_RING_2"/>
    <property type="match status" value="1"/>
</dbReference>
<evidence type="ECO:0000313" key="14">
    <source>
        <dbReference type="EMBL" id="QRW21449.1"/>
    </source>
</evidence>
<dbReference type="PANTHER" id="PTHR12045">
    <property type="entry name" value="ALLANTOICASE"/>
    <property type="match status" value="1"/>
</dbReference>
<keyword evidence="11" id="KW-0175">Coiled coil</keyword>
<organism evidence="14 15">
    <name type="scientific">Rhizoctonia solani</name>
    <dbReference type="NCBI Taxonomy" id="456999"/>
    <lineage>
        <taxon>Eukaryota</taxon>
        <taxon>Fungi</taxon>
        <taxon>Dikarya</taxon>
        <taxon>Basidiomycota</taxon>
        <taxon>Agaricomycotina</taxon>
        <taxon>Agaricomycetes</taxon>
        <taxon>Cantharellales</taxon>
        <taxon>Ceratobasidiaceae</taxon>
        <taxon>Rhizoctonia</taxon>
    </lineage>
</organism>
<dbReference type="GO" id="GO:0050385">
    <property type="term" value="F:ureidoglycolate lyase activity"/>
    <property type="evidence" value="ECO:0007669"/>
    <property type="project" value="UniProtKB-EC"/>
</dbReference>
<evidence type="ECO:0000256" key="3">
    <source>
        <dbReference type="ARBA" id="ARBA00022631"/>
    </source>
</evidence>
<dbReference type="GeneID" id="67028717"/>
<dbReference type="Gene3D" id="3.30.40.10">
    <property type="entry name" value="Zinc/RING finger domain, C3HC4 (zinc finger)"/>
    <property type="match status" value="1"/>
</dbReference>
<dbReference type="GO" id="GO:0004037">
    <property type="term" value="F:allantoicase activity"/>
    <property type="evidence" value="ECO:0007669"/>
    <property type="project" value="InterPro"/>
</dbReference>
<comment type="subunit">
    <text evidence="2">Homodimer.</text>
</comment>
<evidence type="ECO:0000256" key="8">
    <source>
        <dbReference type="ARBA" id="ARBA00047684"/>
    </source>
</evidence>
<dbReference type="CDD" id="cd16499">
    <property type="entry name" value="RING-HC_Bre1-like"/>
    <property type="match status" value="1"/>
</dbReference>
<dbReference type="Gene3D" id="2.60.120.260">
    <property type="entry name" value="Galactose-binding domain-like"/>
    <property type="match status" value="2"/>
</dbReference>
<feature type="region of interest" description="Disordered" evidence="12">
    <location>
        <begin position="366"/>
        <end position="454"/>
    </location>
</feature>
<keyword evidence="6" id="KW-0862">Zinc</keyword>
<dbReference type="InterPro" id="IPR005164">
    <property type="entry name" value="Allantoicase"/>
</dbReference>
<dbReference type="CDD" id="cd20298">
    <property type="entry name" value="cupin_UAH"/>
    <property type="match status" value="1"/>
</dbReference>
<feature type="compositionally biased region" description="Low complexity" evidence="12">
    <location>
        <begin position="397"/>
        <end position="420"/>
    </location>
</feature>
<dbReference type="Proteomes" id="UP000650533">
    <property type="component" value="Chromosome 7"/>
</dbReference>
<dbReference type="SUPFAM" id="SSF57850">
    <property type="entry name" value="RING/U-box"/>
    <property type="match status" value="1"/>
</dbReference>
<evidence type="ECO:0000256" key="1">
    <source>
        <dbReference type="ARBA" id="ARBA00009242"/>
    </source>
</evidence>
<dbReference type="Pfam" id="PF03561">
    <property type="entry name" value="Allantoicase"/>
    <property type="match status" value="2"/>
</dbReference>
<feature type="coiled-coil region" evidence="11">
    <location>
        <begin position="735"/>
        <end position="762"/>
    </location>
</feature>
<dbReference type="Gene3D" id="2.60.120.480">
    <property type="entry name" value="Ureidoglycolate hydrolase"/>
    <property type="match status" value="1"/>
</dbReference>
<comment type="function">
    <text evidence="9">E3 ubiquitin-protein ligase that mediates monoubiquitination of histone H2B to form H2BK123ub1. H2BK123ub1 gives a specific tag for epigenetic transcriptional activation and is also a prerequisite for H3K4me and H3K79me formation.</text>
</comment>
<name>A0A8H8SXJ4_9AGAM</name>
<dbReference type="InterPro" id="IPR007247">
    <property type="entry name" value="Ureidogly_lyase"/>
</dbReference>
<dbReference type="InterPro" id="IPR058643">
    <property type="entry name" value="BRE1-like_CC"/>
</dbReference>
<dbReference type="SUPFAM" id="SSF49785">
    <property type="entry name" value="Galactose-binding domain-like"/>
    <property type="match status" value="2"/>
</dbReference>
<dbReference type="InterPro" id="IPR024060">
    <property type="entry name" value="Ureidoglycolate_lyase_dom_sf"/>
</dbReference>
<feature type="domain" description="RING-type" evidence="13">
    <location>
        <begin position="1437"/>
        <end position="1476"/>
    </location>
</feature>
<evidence type="ECO:0000256" key="5">
    <source>
        <dbReference type="ARBA" id="ARBA00022771"/>
    </source>
</evidence>
<dbReference type="Pfam" id="PF08647">
    <property type="entry name" value="BRE1"/>
    <property type="match status" value="1"/>
</dbReference>
<feature type="region of interest" description="Disordered" evidence="12">
    <location>
        <begin position="914"/>
        <end position="939"/>
    </location>
</feature>
<evidence type="ECO:0000256" key="9">
    <source>
        <dbReference type="ARBA" id="ARBA00059679"/>
    </source>
</evidence>
<dbReference type="GO" id="GO:0004848">
    <property type="term" value="F:ureidoglycolate hydrolase activity"/>
    <property type="evidence" value="ECO:0007669"/>
    <property type="project" value="InterPro"/>
</dbReference>
<dbReference type="SUPFAM" id="SSF51182">
    <property type="entry name" value="RmlC-like cupins"/>
    <property type="match status" value="1"/>
</dbReference>
<dbReference type="InterPro" id="IPR011051">
    <property type="entry name" value="RmlC_Cupin_sf"/>
</dbReference>
<dbReference type="KEGG" id="rsx:RhiXN_06438"/>
<evidence type="ECO:0000313" key="15">
    <source>
        <dbReference type="Proteomes" id="UP000650533"/>
    </source>
</evidence>
<dbReference type="Pfam" id="PF26095">
    <property type="entry name" value="CC_Bre1"/>
    <property type="match status" value="1"/>
</dbReference>
<dbReference type="RefSeq" id="XP_043181686.1">
    <property type="nucleotide sequence ID" value="XM_043326254.1"/>
</dbReference>
<gene>
    <name evidence="14" type="ORF">RhiXN_06438</name>
</gene>
<dbReference type="Pfam" id="PF04115">
    <property type="entry name" value="Ureidogly_lyase"/>
    <property type="match status" value="1"/>
</dbReference>
<evidence type="ECO:0000256" key="11">
    <source>
        <dbReference type="SAM" id="Coils"/>
    </source>
</evidence>
<feature type="coiled-coil region" evidence="11">
    <location>
        <begin position="1012"/>
        <end position="1082"/>
    </location>
</feature>
<dbReference type="GO" id="GO:0006144">
    <property type="term" value="P:purine nucleobase metabolic process"/>
    <property type="evidence" value="ECO:0007669"/>
    <property type="project" value="UniProtKB-KW"/>
</dbReference>
<dbReference type="PANTHER" id="PTHR12045:SF3">
    <property type="entry name" value="INACTIVE ALLANTOICASE-RELATED"/>
    <property type="match status" value="1"/>
</dbReference>
<dbReference type="InterPro" id="IPR001841">
    <property type="entry name" value="Znf_RING"/>
</dbReference>
<dbReference type="InterPro" id="IPR015908">
    <property type="entry name" value="Allantoicase_dom"/>
</dbReference>
<keyword evidence="7" id="KW-0456">Lyase</keyword>
<evidence type="ECO:0000256" key="4">
    <source>
        <dbReference type="ARBA" id="ARBA00022723"/>
    </source>
</evidence>
<keyword evidence="5 10" id="KW-0863">Zinc-finger</keyword>
<accession>A0A8H8SXJ4</accession>
<dbReference type="GO" id="GO:0008270">
    <property type="term" value="F:zinc ion binding"/>
    <property type="evidence" value="ECO:0007669"/>
    <property type="project" value="UniProtKB-KW"/>
</dbReference>
<reference evidence="14" key="1">
    <citation type="submission" date="2020-05" db="EMBL/GenBank/DDBJ databases">
        <title>Evolutionary and genomic comparisons of hybrid uninucleate and nonhybrid Rhizoctonia fungi.</title>
        <authorList>
            <person name="Li C."/>
            <person name="Chen X."/>
        </authorList>
    </citation>
    <scope>NUCLEOTIDE SEQUENCE</scope>
    <source>
        <strain evidence="14">AG-1 IA</strain>
    </source>
</reference>
<feature type="coiled-coil region" evidence="11">
    <location>
        <begin position="1333"/>
        <end position="1409"/>
    </location>
</feature>
<dbReference type="InterPro" id="IPR013083">
    <property type="entry name" value="Znf_RING/FYVE/PHD"/>
</dbReference>
<keyword evidence="3" id="KW-0659">Purine metabolism</keyword>
<dbReference type="InterPro" id="IPR017907">
    <property type="entry name" value="Znf_RING_CS"/>
</dbReference>
<feature type="compositionally biased region" description="Polar residues" evidence="12">
    <location>
        <begin position="915"/>
        <end position="934"/>
    </location>
</feature>
<dbReference type="Pfam" id="PF00097">
    <property type="entry name" value="zf-C3HC4"/>
    <property type="match status" value="1"/>
</dbReference>
<dbReference type="GO" id="GO:0000256">
    <property type="term" value="P:allantoin catabolic process"/>
    <property type="evidence" value="ECO:0007669"/>
    <property type="project" value="InterPro"/>
</dbReference>
<dbReference type="InterPro" id="IPR018957">
    <property type="entry name" value="Znf_C3HC4_RING-type"/>
</dbReference>
<evidence type="ECO:0000256" key="6">
    <source>
        <dbReference type="ARBA" id="ARBA00022833"/>
    </source>
</evidence>
<proteinExistence type="inferred from homology"/>
<dbReference type="InterPro" id="IPR008979">
    <property type="entry name" value="Galactose-bd-like_sf"/>
</dbReference>
<evidence type="ECO:0000259" key="13">
    <source>
        <dbReference type="PROSITE" id="PS50089"/>
    </source>
</evidence>
<protein>
    <submittedName>
        <fullName evidence="14">Allantoicase</fullName>
    </submittedName>
</protein>
<evidence type="ECO:0000256" key="10">
    <source>
        <dbReference type="PROSITE-ProRule" id="PRU00175"/>
    </source>
</evidence>
<dbReference type="InterPro" id="IPR047233">
    <property type="entry name" value="UAH_cupin"/>
</dbReference>
<dbReference type="PROSITE" id="PS00518">
    <property type="entry name" value="ZF_RING_1"/>
    <property type="match status" value="1"/>
</dbReference>
<feature type="region of interest" description="Disordered" evidence="12">
    <location>
        <begin position="810"/>
        <end position="830"/>
    </location>
</feature>
<keyword evidence="4" id="KW-0479">Metal-binding</keyword>